<dbReference type="CDD" id="cd00130">
    <property type="entry name" value="PAS"/>
    <property type="match status" value="1"/>
</dbReference>
<protein>
    <recommendedName>
        <fullName evidence="2">PAC domain-containing protein</fullName>
    </recommendedName>
</protein>
<reference evidence="4" key="1">
    <citation type="submission" date="2016-10" db="EMBL/GenBank/DDBJ databases">
        <authorList>
            <person name="Varghese N."/>
            <person name="Submissions S."/>
        </authorList>
    </citation>
    <scope>NUCLEOTIDE SEQUENCE [LARGE SCALE GENOMIC DNA]</scope>
    <source>
        <strain evidence="4">DSM 17101</strain>
    </source>
</reference>
<name>A0A1H0WJQ8_9BURK</name>
<evidence type="ECO:0000256" key="1">
    <source>
        <dbReference type="SAM" id="Coils"/>
    </source>
</evidence>
<dbReference type="InterPro" id="IPR000700">
    <property type="entry name" value="PAS-assoc_C"/>
</dbReference>
<keyword evidence="1" id="KW-0175">Coiled coil</keyword>
<sequence length="107" mass="12049">MLGQPADRRPREERRLTLLHGSAGGERWHLCKDGQRFWAGGEMTPLKDEAGQVQGFVKILRDRTELERLNIERDNAVRELGQLNDNLKARVVEQAADRTGSGTCPPT</sequence>
<feature type="coiled-coil region" evidence="1">
    <location>
        <begin position="59"/>
        <end position="86"/>
    </location>
</feature>
<dbReference type="Gene3D" id="3.30.450.20">
    <property type="entry name" value="PAS domain"/>
    <property type="match status" value="1"/>
</dbReference>
<dbReference type="InterPro" id="IPR000014">
    <property type="entry name" value="PAS"/>
</dbReference>
<accession>A0A1H0WJQ8</accession>
<dbReference type="InterPro" id="IPR035965">
    <property type="entry name" value="PAS-like_dom_sf"/>
</dbReference>
<evidence type="ECO:0000313" key="4">
    <source>
        <dbReference type="Proteomes" id="UP000199317"/>
    </source>
</evidence>
<proteinExistence type="predicted"/>
<evidence type="ECO:0000313" key="3">
    <source>
        <dbReference type="EMBL" id="SDP90823.1"/>
    </source>
</evidence>
<dbReference type="SUPFAM" id="SSF55785">
    <property type="entry name" value="PYP-like sensor domain (PAS domain)"/>
    <property type="match status" value="1"/>
</dbReference>
<feature type="domain" description="PAC" evidence="2">
    <location>
        <begin position="23"/>
        <end position="75"/>
    </location>
</feature>
<organism evidence="3 4">
    <name type="scientific">Paracidovorax cattleyae</name>
    <dbReference type="NCBI Taxonomy" id="80868"/>
    <lineage>
        <taxon>Bacteria</taxon>
        <taxon>Pseudomonadati</taxon>
        <taxon>Pseudomonadota</taxon>
        <taxon>Betaproteobacteria</taxon>
        <taxon>Burkholderiales</taxon>
        <taxon>Comamonadaceae</taxon>
        <taxon>Paracidovorax</taxon>
    </lineage>
</organism>
<dbReference type="EMBL" id="FNJL01000041">
    <property type="protein sequence ID" value="SDP90823.1"/>
    <property type="molecule type" value="Genomic_DNA"/>
</dbReference>
<evidence type="ECO:0000259" key="2">
    <source>
        <dbReference type="PROSITE" id="PS50113"/>
    </source>
</evidence>
<dbReference type="Proteomes" id="UP000199317">
    <property type="component" value="Unassembled WGS sequence"/>
</dbReference>
<dbReference type="PROSITE" id="PS50113">
    <property type="entry name" value="PAC"/>
    <property type="match status" value="1"/>
</dbReference>
<dbReference type="AlphaFoldDB" id="A0A1H0WJQ8"/>
<gene>
    <name evidence="3" type="ORF">SAMN04489708_14120</name>
</gene>
<keyword evidence="4" id="KW-1185">Reference proteome</keyword>